<keyword evidence="8" id="KW-1185">Reference proteome</keyword>
<evidence type="ECO:0000256" key="1">
    <source>
        <dbReference type="ARBA" id="ARBA00022730"/>
    </source>
</evidence>
<dbReference type="Proteomes" id="UP000030066">
    <property type="component" value="Chromosome"/>
</dbReference>
<comment type="function">
    <text evidence="6">Binds directly to 16S ribosomal RNA.</text>
</comment>
<dbReference type="EMBL" id="CP007711">
    <property type="protein sequence ID" value="AIV03620.1"/>
    <property type="molecule type" value="Genomic_DNA"/>
</dbReference>
<keyword evidence="3 6" id="KW-0689">Ribosomal protein</keyword>
<evidence type="ECO:0000256" key="2">
    <source>
        <dbReference type="ARBA" id="ARBA00022884"/>
    </source>
</evidence>
<evidence type="ECO:0000313" key="8">
    <source>
        <dbReference type="Proteomes" id="UP000030066"/>
    </source>
</evidence>
<dbReference type="STRING" id="1318617.MGM1_2440"/>
<evidence type="ECO:0000313" key="7">
    <source>
        <dbReference type="EMBL" id="AIV03620.1"/>
    </source>
</evidence>
<dbReference type="GO" id="GO:0003735">
    <property type="term" value="F:structural constituent of ribosome"/>
    <property type="evidence" value="ECO:0007669"/>
    <property type="project" value="InterPro"/>
</dbReference>
<sequence length="80" mass="9092">MANIKANIKTIRKSAKRNNQNKIVKTTFKNKLKAVRTAPDAKKLTEVYKELDQAVAKKVITKNKANRLKSRASKKLQKAK</sequence>
<organism evidence="7 8">
    <name type="scientific">Candidatus Malacoplasma girerdii</name>
    <dbReference type="NCBI Taxonomy" id="1318617"/>
    <lineage>
        <taxon>Bacteria</taxon>
        <taxon>Bacillati</taxon>
        <taxon>Mycoplasmatota</taxon>
        <taxon>Mycoplasmoidales</taxon>
        <taxon>Mycoplasmoidaceae</taxon>
        <taxon>Malacoplasma</taxon>
    </lineage>
</organism>
<name>A0A097SSQ9_9BACT</name>
<keyword evidence="4 6" id="KW-0687">Ribonucleoprotein</keyword>
<dbReference type="HOGENOM" id="CLU_160655_3_2_14"/>
<keyword evidence="2 6" id="KW-0694">RNA-binding</keyword>
<proteinExistence type="inferred from homology"/>
<evidence type="ECO:0000256" key="6">
    <source>
        <dbReference type="HAMAP-Rule" id="MF_00500"/>
    </source>
</evidence>
<dbReference type="GO" id="GO:1990904">
    <property type="term" value="C:ribonucleoprotein complex"/>
    <property type="evidence" value="ECO:0007669"/>
    <property type="project" value="UniProtKB-KW"/>
</dbReference>
<dbReference type="Pfam" id="PF01649">
    <property type="entry name" value="Ribosomal_S20p"/>
    <property type="match status" value="1"/>
</dbReference>
<reference evidence="7 8" key="1">
    <citation type="journal article" date="2014" name="PLoS ONE">
        <title>An emerging Mycoplasma associated with trichomoniasis, vaginal infection and disease.</title>
        <authorList>
            <consortium name="Vaginal Microbiome Consortium"/>
            <person name="Fettweis J.M."/>
            <person name="Serrano M.G."/>
            <person name="Huang B."/>
            <person name="Brooks J.P."/>
            <person name="Glascock A.L."/>
            <person name="Sheth N.U."/>
            <person name="Strauss J.F.III."/>
            <person name="Jefferson K.K."/>
            <person name="Buck G.A."/>
        </authorList>
    </citation>
    <scope>NUCLEOTIDE SEQUENCE [LARGE SCALE GENOMIC DNA]</scope>
    <source>
        <strain evidence="7 8">VCU_M1</strain>
    </source>
</reference>
<dbReference type="KEGG" id="mgj:MGM1_2440"/>
<dbReference type="InterPro" id="IPR002583">
    <property type="entry name" value="Ribosomal_bS20"/>
</dbReference>
<dbReference type="HAMAP" id="MF_00500">
    <property type="entry name" value="Ribosomal_bS20"/>
    <property type="match status" value="1"/>
</dbReference>
<dbReference type="AlphaFoldDB" id="A0A097SSQ9"/>
<protein>
    <recommendedName>
        <fullName evidence="5 6">Small ribosomal subunit protein bS20</fullName>
    </recommendedName>
</protein>
<dbReference type="NCBIfam" id="TIGR00029">
    <property type="entry name" value="S20"/>
    <property type="match status" value="1"/>
</dbReference>
<dbReference type="GO" id="GO:0006412">
    <property type="term" value="P:translation"/>
    <property type="evidence" value="ECO:0007669"/>
    <property type="project" value="UniProtKB-UniRule"/>
</dbReference>
<dbReference type="InterPro" id="IPR036510">
    <property type="entry name" value="Ribosomal_bS20_sf"/>
</dbReference>
<evidence type="ECO:0000256" key="3">
    <source>
        <dbReference type="ARBA" id="ARBA00022980"/>
    </source>
</evidence>
<dbReference type="SUPFAM" id="SSF46992">
    <property type="entry name" value="Ribosomal protein S20"/>
    <property type="match status" value="1"/>
</dbReference>
<comment type="similarity">
    <text evidence="6">Belongs to the bacterial ribosomal protein bS20 family.</text>
</comment>
<dbReference type="eggNOG" id="COG0268">
    <property type="taxonomic scope" value="Bacteria"/>
</dbReference>
<evidence type="ECO:0000256" key="5">
    <source>
        <dbReference type="ARBA" id="ARBA00035136"/>
    </source>
</evidence>
<dbReference type="Gene3D" id="1.20.58.110">
    <property type="entry name" value="Ribosomal protein S20"/>
    <property type="match status" value="1"/>
</dbReference>
<dbReference type="GO" id="GO:0019843">
    <property type="term" value="F:rRNA binding"/>
    <property type="evidence" value="ECO:0007669"/>
    <property type="project" value="UniProtKB-UniRule"/>
</dbReference>
<keyword evidence="1 6" id="KW-0699">rRNA-binding</keyword>
<accession>A0A097SSQ9</accession>
<evidence type="ECO:0000256" key="4">
    <source>
        <dbReference type="ARBA" id="ARBA00023274"/>
    </source>
</evidence>
<dbReference type="GO" id="GO:0005840">
    <property type="term" value="C:ribosome"/>
    <property type="evidence" value="ECO:0007669"/>
    <property type="project" value="UniProtKB-KW"/>
</dbReference>
<gene>
    <name evidence="6 7" type="primary">rpsT</name>
    <name evidence="7" type="ORF">MGM1_2440</name>
</gene>